<protein>
    <submittedName>
        <fullName evidence="2">Carboxymuconolactone decarboxylase</fullName>
    </submittedName>
</protein>
<evidence type="ECO:0000313" key="2">
    <source>
        <dbReference type="EMBL" id="MBK1668772.1"/>
    </source>
</evidence>
<dbReference type="Proteomes" id="UP001296873">
    <property type="component" value="Unassembled WGS sequence"/>
</dbReference>
<keyword evidence="3" id="KW-1185">Reference proteome</keyword>
<gene>
    <name evidence="2" type="ORF">CKO28_12100</name>
</gene>
<accession>A0ABS1DE88</accession>
<name>A0ABS1DE88_9PROT</name>
<dbReference type="NCBIfam" id="TIGR00778">
    <property type="entry name" value="ahpD_dom"/>
    <property type="match status" value="1"/>
</dbReference>
<evidence type="ECO:0000313" key="3">
    <source>
        <dbReference type="Proteomes" id="UP001296873"/>
    </source>
</evidence>
<proteinExistence type="predicted"/>
<dbReference type="EMBL" id="NRRL01000030">
    <property type="protein sequence ID" value="MBK1668772.1"/>
    <property type="molecule type" value="Genomic_DNA"/>
</dbReference>
<reference evidence="2 3" key="1">
    <citation type="journal article" date="2020" name="Microorganisms">
        <title>Osmotic Adaptation and Compatible Solute Biosynthesis of Phototrophic Bacteria as Revealed from Genome Analyses.</title>
        <authorList>
            <person name="Imhoff J.F."/>
            <person name="Rahn T."/>
            <person name="Kunzel S."/>
            <person name="Keller A."/>
            <person name="Neulinger S.C."/>
        </authorList>
    </citation>
    <scope>NUCLEOTIDE SEQUENCE [LARGE SCALE GENOMIC DNA]</scope>
    <source>
        <strain evidence="2 3">DSM 9895</strain>
    </source>
</reference>
<dbReference type="PANTHER" id="PTHR33930:SF2">
    <property type="entry name" value="BLR3452 PROTEIN"/>
    <property type="match status" value="1"/>
</dbReference>
<dbReference type="InterPro" id="IPR029032">
    <property type="entry name" value="AhpD-like"/>
</dbReference>
<evidence type="ECO:0000259" key="1">
    <source>
        <dbReference type="Pfam" id="PF02627"/>
    </source>
</evidence>
<dbReference type="Pfam" id="PF02627">
    <property type="entry name" value="CMD"/>
    <property type="match status" value="1"/>
</dbReference>
<comment type="caution">
    <text evidence="2">The sequence shown here is derived from an EMBL/GenBank/DDBJ whole genome shotgun (WGS) entry which is preliminary data.</text>
</comment>
<dbReference type="InterPro" id="IPR004675">
    <property type="entry name" value="AhpD_core"/>
</dbReference>
<feature type="domain" description="Carboxymuconolactone decarboxylase-like" evidence="1">
    <location>
        <begin position="24"/>
        <end position="101"/>
    </location>
</feature>
<dbReference type="PANTHER" id="PTHR33930">
    <property type="entry name" value="ALKYL HYDROPEROXIDE REDUCTASE AHPD"/>
    <property type="match status" value="1"/>
</dbReference>
<dbReference type="SUPFAM" id="SSF69118">
    <property type="entry name" value="AhpD-like"/>
    <property type="match status" value="1"/>
</dbReference>
<dbReference type="Gene3D" id="1.20.1290.10">
    <property type="entry name" value="AhpD-like"/>
    <property type="match status" value="1"/>
</dbReference>
<sequence>MANDYPTTAQEVSENAQLLRQAAPELMKGFAQMGRATYTDGALSAKMKELIALAIGVSLRCDGCIAAHTKSAIKHGASREEIAEAVATAIHMGGGPSMVYGGEALRAYDQFAANG</sequence>
<organism evidence="2 3">
    <name type="scientific">Rhodovibrio sodomensis</name>
    <dbReference type="NCBI Taxonomy" id="1088"/>
    <lineage>
        <taxon>Bacteria</taxon>
        <taxon>Pseudomonadati</taxon>
        <taxon>Pseudomonadota</taxon>
        <taxon>Alphaproteobacteria</taxon>
        <taxon>Rhodospirillales</taxon>
        <taxon>Rhodovibrionaceae</taxon>
        <taxon>Rhodovibrio</taxon>
    </lineage>
</organism>
<dbReference type="InterPro" id="IPR003779">
    <property type="entry name" value="CMD-like"/>
</dbReference>
<dbReference type="RefSeq" id="WP_200341092.1">
    <property type="nucleotide sequence ID" value="NZ_NRRL01000030.1"/>
</dbReference>